<dbReference type="Ensembl" id="ENSORLT00000032021.1">
    <property type="protein sequence ID" value="ENSORLP00000045580.1"/>
    <property type="gene ID" value="ENSORLG00000027527.1"/>
</dbReference>
<evidence type="ECO:0000259" key="3">
    <source>
        <dbReference type="PROSITE" id="PS50994"/>
    </source>
</evidence>
<dbReference type="PANTHER" id="PTHR37984:SF15">
    <property type="entry name" value="INTEGRASE CATALYTIC DOMAIN-CONTAINING PROTEIN"/>
    <property type="match status" value="1"/>
</dbReference>
<sequence>MGATEQPVVEWTCRGLQTVDMAEWKRQQEQDVDLQPVLQWVVTQRRPPWEEVAALSTASKGFWSKFEALRLDQDVLQRARVAPATGEKKWQIVVPKGLQLEVLRAMHGVAGSGHFGVAKTLRRLRQGFYWGRCRRDVEDFCRQCDPCIARKGPSGQSHAPLQPFQVRGPMERVAVDIVGPLPRSSRGNRYILSAIDYFTRWPEAYALPDQEAETVLDALLGGMISRFGVPETIHSDQGRNFESRVFALMCDRLGAHKTRTTPLRPQNDGLVERFHRTLGQQLAIITSKHQKDWDDHLPMVLMACRSAVQESTSCTPAFLMLGRELRTPAMMAFGRPPDSDDTSLGPEYARKLQERLDSANTFVREQQRSAGQRQKRHYDVKAKGRHFVVDEPVWVYSPQRKKGRCPKLDSQWIGPCRVLERLGEVVYRVQFPHRGRKVIFHRDRLAPYRGISAAPRQTTPAVPSLLVSTPSSFSAPPASPDPLPAAATPTLLTPLPPRGRPQRQRKVPSRFRDFVASF</sequence>
<evidence type="ECO:0000313" key="5">
    <source>
        <dbReference type="Proteomes" id="UP000001038"/>
    </source>
</evidence>
<proteinExistence type="predicted"/>
<dbReference type="GO" id="GO:0003676">
    <property type="term" value="F:nucleic acid binding"/>
    <property type="evidence" value="ECO:0007669"/>
    <property type="project" value="InterPro"/>
</dbReference>
<dbReference type="GO" id="GO:0015074">
    <property type="term" value="P:DNA integration"/>
    <property type="evidence" value="ECO:0007669"/>
    <property type="project" value="InterPro"/>
</dbReference>
<dbReference type="Pfam" id="PF00665">
    <property type="entry name" value="rve"/>
    <property type="match status" value="1"/>
</dbReference>
<reference evidence="4" key="2">
    <citation type="submission" date="2025-08" db="UniProtKB">
        <authorList>
            <consortium name="Ensembl"/>
        </authorList>
    </citation>
    <scope>IDENTIFICATION</scope>
    <source>
        <strain evidence="4">Hd-rR</strain>
    </source>
</reference>
<dbReference type="InParanoid" id="A0A3B3INH5"/>
<protein>
    <recommendedName>
        <fullName evidence="1">Gypsy retrotransposon integrase-like protein 1</fullName>
    </recommendedName>
</protein>
<dbReference type="InterPro" id="IPR050951">
    <property type="entry name" value="Retrovirus_Pol_polyprotein"/>
</dbReference>
<name>A0A3B3INH5_ORYLA</name>
<dbReference type="InterPro" id="IPR041588">
    <property type="entry name" value="Integrase_H2C2"/>
</dbReference>
<dbReference type="Gene3D" id="3.30.420.10">
    <property type="entry name" value="Ribonuclease H-like superfamily/Ribonuclease H"/>
    <property type="match status" value="1"/>
</dbReference>
<dbReference type="PANTHER" id="PTHR37984">
    <property type="entry name" value="PROTEIN CBG26694"/>
    <property type="match status" value="1"/>
</dbReference>
<dbReference type="Bgee" id="ENSORLG00000027527">
    <property type="expression patterns" value="Expressed in animal zygote and 2 other cell types or tissues"/>
</dbReference>
<feature type="region of interest" description="Disordered" evidence="2">
    <location>
        <begin position="466"/>
        <end position="510"/>
    </location>
</feature>
<dbReference type="InterPro" id="IPR036397">
    <property type="entry name" value="RNaseH_sf"/>
</dbReference>
<dbReference type="STRING" id="8090.ENSORLP00000045580"/>
<dbReference type="Pfam" id="PF22938">
    <property type="entry name" value="Integrase_p58_C"/>
    <property type="match status" value="1"/>
</dbReference>
<reference evidence="4" key="3">
    <citation type="submission" date="2025-09" db="UniProtKB">
        <authorList>
            <consortium name="Ensembl"/>
        </authorList>
    </citation>
    <scope>IDENTIFICATION</scope>
    <source>
        <strain evidence="4">Hd-rR</strain>
    </source>
</reference>
<dbReference type="Gene3D" id="1.10.340.70">
    <property type="match status" value="1"/>
</dbReference>
<dbReference type="InterPro" id="IPR001584">
    <property type="entry name" value="Integrase_cat-core"/>
</dbReference>
<dbReference type="Proteomes" id="UP000001038">
    <property type="component" value="Chromosome 7"/>
</dbReference>
<dbReference type="PROSITE" id="PS50994">
    <property type="entry name" value="INTEGRASE"/>
    <property type="match status" value="1"/>
</dbReference>
<dbReference type="SUPFAM" id="SSF53098">
    <property type="entry name" value="Ribonuclease H-like"/>
    <property type="match status" value="1"/>
</dbReference>
<keyword evidence="5" id="KW-1185">Reference proteome</keyword>
<evidence type="ECO:0000256" key="1">
    <source>
        <dbReference type="ARBA" id="ARBA00039658"/>
    </source>
</evidence>
<dbReference type="FunFam" id="3.30.420.10:FF:000032">
    <property type="entry name" value="Retrovirus-related Pol polyprotein from transposon 297-like Protein"/>
    <property type="match status" value="1"/>
</dbReference>
<dbReference type="AlphaFoldDB" id="A0A3B3INH5"/>
<feature type="compositionally biased region" description="Low complexity" evidence="2">
    <location>
        <begin position="484"/>
        <end position="493"/>
    </location>
</feature>
<dbReference type="Pfam" id="PF17921">
    <property type="entry name" value="Integrase_H2C2"/>
    <property type="match status" value="1"/>
</dbReference>
<dbReference type="InterPro" id="IPR054465">
    <property type="entry name" value="Integrase_p58-like_C"/>
</dbReference>
<reference evidence="4 5" key="1">
    <citation type="journal article" date="2007" name="Nature">
        <title>The medaka draft genome and insights into vertebrate genome evolution.</title>
        <authorList>
            <person name="Kasahara M."/>
            <person name="Naruse K."/>
            <person name="Sasaki S."/>
            <person name="Nakatani Y."/>
            <person name="Qu W."/>
            <person name="Ahsan B."/>
            <person name="Yamada T."/>
            <person name="Nagayasu Y."/>
            <person name="Doi K."/>
            <person name="Kasai Y."/>
            <person name="Jindo T."/>
            <person name="Kobayashi D."/>
            <person name="Shimada A."/>
            <person name="Toyoda A."/>
            <person name="Kuroki Y."/>
            <person name="Fujiyama A."/>
            <person name="Sasaki T."/>
            <person name="Shimizu A."/>
            <person name="Asakawa S."/>
            <person name="Shimizu N."/>
            <person name="Hashimoto S."/>
            <person name="Yang J."/>
            <person name="Lee Y."/>
            <person name="Matsushima K."/>
            <person name="Sugano S."/>
            <person name="Sakaizumi M."/>
            <person name="Narita T."/>
            <person name="Ohishi K."/>
            <person name="Haga S."/>
            <person name="Ohta F."/>
            <person name="Nomoto H."/>
            <person name="Nogata K."/>
            <person name="Morishita T."/>
            <person name="Endo T."/>
            <person name="Shin-I T."/>
            <person name="Takeda H."/>
            <person name="Morishita S."/>
            <person name="Kohara Y."/>
        </authorList>
    </citation>
    <scope>NUCLEOTIDE SEQUENCE [LARGE SCALE GENOMIC DNA]</scope>
    <source>
        <strain evidence="4 5">Hd-rR</strain>
    </source>
</reference>
<evidence type="ECO:0000256" key="2">
    <source>
        <dbReference type="SAM" id="MobiDB-lite"/>
    </source>
</evidence>
<accession>A0A3B3INH5</accession>
<feature type="domain" description="Integrase catalytic" evidence="3">
    <location>
        <begin position="159"/>
        <end position="324"/>
    </location>
</feature>
<dbReference type="FunFam" id="1.10.340.70:FF:000001">
    <property type="entry name" value="Retrovirus-related Pol polyprotein from transposon gypsy-like Protein"/>
    <property type="match status" value="1"/>
</dbReference>
<organism evidence="4 5">
    <name type="scientific">Oryzias latipes</name>
    <name type="common">Japanese rice fish</name>
    <name type="synonym">Japanese killifish</name>
    <dbReference type="NCBI Taxonomy" id="8090"/>
    <lineage>
        <taxon>Eukaryota</taxon>
        <taxon>Metazoa</taxon>
        <taxon>Chordata</taxon>
        <taxon>Craniata</taxon>
        <taxon>Vertebrata</taxon>
        <taxon>Euteleostomi</taxon>
        <taxon>Actinopterygii</taxon>
        <taxon>Neopterygii</taxon>
        <taxon>Teleostei</taxon>
        <taxon>Neoteleostei</taxon>
        <taxon>Acanthomorphata</taxon>
        <taxon>Ovalentaria</taxon>
        <taxon>Atherinomorphae</taxon>
        <taxon>Beloniformes</taxon>
        <taxon>Adrianichthyidae</taxon>
        <taxon>Oryziinae</taxon>
        <taxon>Oryzias</taxon>
    </lineage>
</organism>
<dbReference type="GeneTree" id="ENSGT01000000214408"/>
<dbReference type="InterPro" id="IPR012337">
    <property type="entry name" value="RNaseH-like_sf"/>
</dbReference>
<feature type="compositionally biased region" description="Basic residues" evidence="2">
    <location>
        <begin position="500"/>
        <end position="509"/>
    </location>
</feature>
<evidence type="ECO:0000313" key="4">
    <source>
        <dbReference type="Ensembl" id="ENSORLP00000045580.1"/>
    </source>
</evidence>